<protein>
    <recommendedName>
        <fullName evidence="2">WLM domain-containing protein</fullName>
    </recommendedName>
</protein>
<dbReference type="AlphaFoldDB" id="A0A381UX49"/>
<gene>
    <name evidence="1" type="ORF">METZ01_LOCUS85032</name>
</gene>
<name>A0A381UX49_9ZZZZ</name>
<accession>A0A381UX49</accession>
<reference evidence="1" key="1">
    <citation type="submission" date="2018-05" db="EMBL/GenBank/DDBJ databases">
        <authorList>
            <person name="Lanie J.A."/>
            <person name="Ng W.-L."/>
            <person name="Kazmierczak K.M."/>
            <person name="Andrzejewski T.M."/>
            <person name="Davidsen T.M."/>
            <person name="Wayne K.J."/>
            <person name="Tettelin H."/>
            <person name="Glass J.I."/>
            <person name="Rusch D."/>
            <person name="Podicherti R."/>
            <person name="Tsui H.-C.T."/>
            <person name="Winkler M.E."/>
        </authorList>
    </citation>
    <scope>NUCLEOTIDE SEQUENCE</scope>
</reference>
<sequence>MNSAVIISIVALSILLGINFIEYDVSYVNSSVDGSVHLVRNLPDREKAANLIAEIKKRFKKLVKFLLNKFKNDKINFKKVNRLKKKFNPDNIQESSPHSKYTSFSVNKGEELHFCIRPKDEKMAQKIQFHKINTLMFVGIHELAHVMSVSYGHNKEFHKNFVFLLKQSIELGIYKKQNYRKHKEKFCGIEINNTPLSDKFFKQK</sequence>
<dbReference type="EMBL" id="UINC01007235">
    <property type="protein sequence ID" value="SVA32178.1"/>
    <property type="molecule type" value="Genomic_DNA"/>
</dbReference>
<proteinExistence type="predicted"/>
<evidence type="ECO:0000313" key="1">
    <source>
        <dbReference type="EMBL" id="SVA32178.1"/>
    </source>
</evidence>
<organism evidence="1">
    <name type="scientific">marine metagenome</name>
    <dbReference type="NCBI Taxonomy" id="408172"/>
    <lineage>
        <taxon>unclassified sequences</taxon>
        <taxon>metagenomes</taxon>
        <taxon>ecological metagenomes</taxon>
    </lineage>
</organism>
<evidence type="ECO:0008006" key="2">
    <source>
        <dbReference type="Google" id="ProtNLM"/>
    </source>
</evidence>